<dbReference type="PANTHER" id="PTHR23086">
    <property type="entry name" value="PHOSPHATIDYLINOSITOL-4-PHOSPHATE 5-KINASE"/>
    <property type="match status" value="1"/>
</dbReference>
<dbReference type="Pfam" id="PF01504">
    <property type="entry name" value="PIP5K"/>
    <property type="match status" value="2"/>
</dbReference>
<dbReference type="SUPFAM" id="SSF56104">
    <property type="entry name" value="SAICAR synthase-like"/>
    <property type="match status" value="1"/>
</dbReference>
<feature type="domain" description="PIPK" evidence="3">
    <location>
        <begin position="1"/>
        <end position="237"/>
    </location>
</feature>
<keyword evidence="5" id="KW-1185">Reference proteome</keyword>
<feature type="region of interest" description="Disordered" evidence="2">
    <location>
        <begin position="165"/>
        <end position="218"/>
    </location>
</feature>
<comment type="caution">
    <text evidence="4">The sequence shown here is derived from an EMBL/GenBank/DDBJ whole genome shotgun (WGS) entry which is preliminary data.</text>
</comment>
<dbReference type="Proteomes" id="UP001217089">
    <property type="component" value="Unassembled WGS sequence"/>
</dbReference>
<dbReference type="InterPro" id="IPR002498">
    <property type="entry name" value="PInositol-4-P-4/5-kinase_core"/>
</dbReference>
<dbReference type="PANTHER" id="PTHR23086:SF8">
    <property type="entry name" value="PHOSPHATIDYLINOSITOL 5-PHOSPHATE 4-KINASE, ISOFORM A"/>
    <property type="match status" value="1"/>
</dbReference>
<dbReference type="InterPro" id="IPR027484">
    <property type="entry name" value="PInositol-4-P-5-kinase_N"/>
</dbReference>
<sequence>MPSHFKIKEYCPLVFRNLRERFGIDDLDYMNSLTKQPDDIDSPGRSGARMFMSQDSRFFIKSLVSEEVEQMHHILKQYHQYIVECHAQTLLPQYMGMYRITVNDMETYLIVMRNVFSPRLAVHRKYDLKGSTVARHASDKEKFLTSLHLMDYSLIVGIHDCERGEQEAAEGDQQGDVDEEYSDTENGLEENNEAEAVKMVPTPPDSPQPNFFSPFTGEIDPDLERYAIKSSESHYQS</sequence>
<accession>A0ABQ9F870</accession>
<reference evidence="4 5" key="1">
    <citation type="submission" date="2022-12" db="EMBL/GenBank/DDBJ databases">
        <title>Chromosome-level genome of Tegillarca granosa.</title>
        <authorList>
            <person name="Kim J."/>
        </authorList>
    </citation>
    <scope>NUCLEOTIDE SEQUENCE [LARGE SCALE GENOMIC DNA]</scope>
    <source>
        <strain evidence="4">Teg-2019</strain>
        <tissue evidence="4">Adductor muscle</tissue>
    </source>
</reference>
<evidence type="ECO:0000256" key="1">
    <source>
        <dbReference type="PROSITE-ProRule" id="PRU00781"/>
    </source>
</evidence>
<dbReference type="EMBL" id="JARBDR010000342">
    <property type="protein sequence ID" value="KAJ8313554.1"/>
    <property type="molecule type" value="Genomic_DNA"/>
</dbReference>
<keyword evidence="1" id="KW-0418">Kinase</keyword>
<dbReference type="PROSITE" id="PS51455">
    <property type="entry name" value="PIPK"/>
    <property type="match status" value="1"/>
</dbReference>
<keyword evidence="1" id="KW-0067">ATP-binding</keyword>
<keyword evidence="1" id="KW-0808">Transferase</keyword>
<evidence type="ECO:0000313" key="5">
    <source>
        <dbReference type="Proteomes" id="UP001217089"/>
    </source>
</evidence>
<feature type="compositionally biased region" description="Acidic residues" evidence="2">
    <location>
        <begin position="167"/>
        <end position="193"/>
    </location>
</feature>
<organism evidence="4 5">
    <name type="scientific">Tegillarca granosa</name>
    <name type="common">Malaysian cockle</name>
    <name type="synonym">Anadara granosa</name>
    <dbReference type="NCBI Taxonomy" id="220873"/>
    <lineage>
        <taxon>Eukaryota</taxon>
        <taxon>Metazoa</taxon>
        <taxon>Spiralia</taxon>
        <taxon>Lophotrochozoa</taxon>
        <taxon>Mollusca</taxon>
        <taxon>Bivalvia</taxon>
        <taxon>Autobranchia</taxon>
        <taxon>Pteriomorphia</taxon>
        <taxon>Arcoida</taxon>
        <taxon>Arcoidea</taxon>
        <taxon>Arcidae</taxon>
        <taxon>Tegillarca</taxon>
    </lineage>
</organism>
<evidence type="ECO:0000259" key="3">
    <source>
        <dbReference type="PROSITE" id="PS51455"/>
    </source>
</evidence>
<protein>
    <recommendedName>
        <fullName evidence="3">PIPK domain-containing protein</fullName>
    </recommendedName>
</protein>
<dbReference type="InterPro" id="IPR027483">
    <property type="entry name" value="PInositol-4-P-4/5-kinase_C_sf"/>
</dbReference>
<name>A0ABQ9F870_TEGGR</name>
<dbReference type="SMART" id="SM00330">
    <property type="entry name" value="PIPKc"/>
    <property type="match status" value="1"/>
</dbReference>
<evidence type="ECO:0000256" key="2">
    <source>
        <dbReference type="SAM" id="MobiDB-lite"/>
    </source>
</evidence>
<dbReference type="InterPro" id="IPR023610">
    <property type="entry name" value="PInositol-4/5-P-5/4-kinase"/>
</dbReference>
<keyword evidence="1" id="KW-0547">Nucleotide-binding</keyword>
<evidence type="ECO:0000313" key="4">
    <source>
        <dbReference type="EMBL" id="KAJ8313554.1"/>
    </source>
</evidence>
<gene>
    <name evidence="4" type="ORF">KUTeg_008115</name>
</gene>
<dbReference type="Gene3D" id="3.30.810.10">
    <property type="entry name" value="2-Layer Sandwich"/>
    <property type="match status" value="2"/>
</dbReference>
<proteinExistence type="predicted"/>
<dbReference type="Gene3D" id="3.30.800.10">
    <property type="entry name" value="Phosphatidylinositol Phosphate Kinase II Beta"/>
    <property type="match status" value="1"/>
</dbReference>